<proteinExistence type="predicted"/>
<protein>
    <recommendedName>
        <fullName evidence="1">DUF7793 domain-containing protein</fullName>
    </recommendedName>
</protein>
<evidence type="ECO:0000313" key="3">
    <source>
        <dbReference type="Proteomes" id="UP000182544"/>
    </source>
</evidence>
<dbReference type="Pfam" id="PF25056">
    <property type="entry name" value="DUF7793"/>
    <property type="match status" value="1"/>
</dbReference>
<organism evidence="2 3">
    <name type="scientific">Flaviramulus basaltis</name>
    <dbReference type="NCBI Taxonomy" id="369401"/>
    <lineage>
        <taxon>Bacteria</taxon>
        <taxon>Pseudomonadati</taxon>
        <taxon>Bacteroidota</taxon>
        <taxon>Flavobacteriia</taxon>
        <taxon>Flavobacteriales</taxon>
        <taxon>Flavobacteriaceae</taxon>
        <taxon>Flaviramulus</taxon>
    </lineage>
</organism>
<dbReference type="AlphaFoldDB" id="A0A1K2IRA0"/>
<dbReference type="InterPro" id="IPR056695">
    <property type="entry name" value="DUF7793"/>
</dbReference>
<keyword evidence="3" id="KW-1185">Reference proteome</keyword>
<feature type="domain" description="DUF7793" evidence="1">
    <location>
        <begin position="19"/>
        <end position="134"/>
    </location>
</feature>
<evidence type="ECO:0000313" key="2">
    <source>
        <dbReference type="EMBL" id="SFZ94969.1"/>
    </source>
</evidence>
<reference evidence="2 3" key="1">
    <citation type="submission" date="2016-10" db="EMBL/GenBank/DDBJ databases">
        <authorList>
            <person name="de Groot N.N."/>
        </authorList>
    </citation>
    <scope>NUCLEOTIDE SEQUENCE [LARGE SCALE GENOMIC DNA]</scope>
    <source>
        <strain evidence="2 3">DSM 18180</strain>
    </source>
</reference>
<gene>
    <name evidence="2" type="ORF">SAMN05428642_1066</name>
</gene>
<sequence>MVNLENNMKNVIKIGNAKFWTDYNDILYCKFNNDNPSYKLDSDKVKLYIRAITKICNGKAMPFLIDARDSRGTFSSSAANLFAKTPALAELKISEAFIHNSIGIKLLIGSYKRIYDPITPFGVFNDMVTALEYCIDTKNDFYGSN</sequence>
<accession>A0A1K2IRA0</accession>
<dbReference type="Proteomes" id="UP000182544">
    <property type="component" value="Unassembled WGS sequence"/>
</dbReference>
<dbReference type="STRING" id="369401.SAMN05428642_1066"/>
<name>A0A1K2IRA0_9FLAO</name>
<evidence type="ECO:0000259" key="1">
    <source>
        <dbReference type="Pfam" id="PF25056"/>
    </source>
</evidence>
<dbReference type="EMBL" id="FPKV01000006">
    <property type="protein sequence ID" value="SFZ94969.1"/>
    <property type="molecule type" value="Genomic_DNA"/>
</dbReference>